<dbReference type="InterPro" id="IPR050154">
    <property type="entry name" value="UbiB_kinase"/>
</dbReference>
<gene>
    <name evidence="3" type="primary">VvCHDp001251_3</name>
    <name evidence="3" type="ORF">CK203_061418</name>
</gene>
<name>A0A438GF95_VITVI</name>
<organism evidence="3 4">
    <name type="scientific">Vitis vinifera</name>
    <name type="common">Grape</name>
    <dbReference type="NCBI Taxonomy" id="29760"/>
    <lineage>
        <taxon>Eukaryota</taxon>
        <taxon>Viridiplantae</taxon>
        <taxon>Streptophyta</taxon>
        <taxon>Embryophyta</taxon>
        <taxon>Tracheophyta</taxon>
        <taxon>Spermatophyta</taxon>
        <taxon>Magnoliopsida</taxon>
        <taxon>eudicotyledons</taxon>
        <taxon>Gunneridae</taxon>
        <taxon>Pentapetalae</taxon>
        <taxon>rosids</taxon>
        <taxon>Vitales</taxon>
        <taxon>Vitaceae</taxon>
        <taxon>Viteae</taxon>
        <taxon>Vitis</taxon>
    </lineage>
</organism>
<evidence type="ECO:0000256" key="1">
    <source>
        <dbReference type="ARBA" id="ARBA00009670"/>
    </source>
</evidence>
<dbReference type="InterPro" id="IPR004147">
    <property type="entry name" value="ABC1_dom"/>
</dbReference>
<comment type="caution">
    <text evidence="3">The sequence shown here is derived from an EMBL/GenBank/DDBJ whole genome shotgun (WGS) entry which is preliminary data.</text>
</comment>
<evidence type="ECO:0000313" key="3">
    <source>
        <dbReference type="EMBL" id="RVW70861.1"/>
    </source>
</evidence>
<evidence type="ECO:0000313" key="4">
    <source>
        <dbReference type="Proteomes" id="UP000288805"/>
    </source>
</evidence>
<dbReference type="EMBL" id="QGNW01000452">
    <property type="protein sequence ID" value="RVW70861.1"/>
    <property type="molecule type" value="Genomic_DNA"/>
</dbReference>
<protein>
    <submittedName>
        <fullName evidence="3">Putative aarF domain-containing protein kinase, chloroplastic</fullName>
    </submittedName>
</protein>
<evidence type="ECO:0000259" key="2">
    <source>
        <dbReference type="Pfam" id="PF03109"/>
    </source>
</evidence>
<keyword evidence="3" id="KW-0808">Transferase</keyword>
<proteinExistence type="inferred from homology"/>
<dbReference type="InterPro" id="IPR011009">
    <property type="entry name" value="Kinase-like_dom_sf"/>
</dbReference>
<feature type="domain" description="ABC1 atypical kinase-like" evidence="2">
    <location>
        <begin position="92"/>
        <end position="195"/>
    </location>
</feature>
<sequence>MWKGVNIEEVLEFEAFRPSLLQIFLHALSRSNSPLGQALSTRPDLLPAVYCQELAKLQLSNLMRSLGTQLNMMYLHHSWTHVSTGHAMMHRSNTPFSTRAAVKSIESQLGIPVSEIFADISPEPIAAASLGQVYKAHLHSGELVAVKVQRPGVSILLTLDALLFNMIGGQLKRFAKARRDLLVAVNEMENLEIREQDGSEGVWFFDHCKESRNFHPSALKFEREGAGWIAQQLPKYLVGCMACEEDQRLSVGTHVFIVGVFILGGFEVHSP</sequence>
<dbReference type="Pfam" id="PF03109">
    <property type="entry name" value="ABC1"/>
    <property type="match status" value="1"/>
</dbReference>
<dbReference type="SUPFAM" id="SSF56112">
    <property type="entry name" value="Protein kinase-like (PK-like)"/>
    <property type="match status" value="1"/>
</dbReference>
<dbReference type="PANTHER" id="PTHR10566:SF124">
    <property type="entry name" value="PROTEIN KINASE SUPERFAMILY PROTEIN"/>
    <property type="match status" value="1"/>
</dbReference>
<comment type="similarity">
    <text evidence="1">Belongs to the protein kinase superfamily. ADCK protein kinase family.</text>
</comment>
<accession>A0A438GF95</accession>
<dbReference type="GO" id="GO:0016301">
    <property type="term" value="F:kinase activity"/>
    <property type="evidence" value="ECO:0007669"/>
    <property type="project" value="UniProtKB-KW"/>
</dbReference>
<dbReference type="PANTHER" id="PTHR10566">
    <property type="entry name" value="CHAPERONE-ACTIVITY OF BC1 COMPLEX CABC1 -RELATED"/>
    <property type="match status" value="1"/>
</dbReference>
<dbReference type="AlphaFoldDB" id="A0A438GF95"/>
<dbReference type="Proteomes" id="UP000288805">
    <property type="component" value="Unassembled WGS sequence"/>
</dbReference>
<reference evidence="3 4" key="1">
    <citation type="journal article" date="2018" name="PLoS Genet.">
        <title>Population sequencing reveals clonal diversity and ancestral inbreeding in the grapevine cultivar Chardonnay.</title>
        <authorList>
            <person name="Roach M.J."/>
            <person name="Johnson D.L."/>
            <person name="Bohlmann J."/>
            <person name="van Vuuren H.J."/>
            <person name="Jones S.J."/>
            <person name="Pretorius I.S."/>
            <person name="Schmidt S.A."/>
            <person name="Borneman A.R."/>
        </authorList>
    </citation>
    <scope>NUCLEOTIDE SEQUENCE [LARGE SCALE GENOMIC DNA]</scope>
    <source>
        <strain evidence="4">cv. Chardonnay</strain>
        <tissue evidence="3">Leaf</tissue>
    </source>
</reference>
<keyword evidence="3" id="KW-0418">Kinase</keyword>